<dbReference type="AlphaFoldDB" id="A0A5B8RUE3"/>
<dbReference type="PANTHER" id="PTHR35011:SF2">
    <property type="entry name" value="2,3-DIKETO-L-GULONATE TRAP TRANSPORTER SMALL PERMEASE PROTEIN YIAM"/>
    <property type="match status" value="1"/>
</dbReference>
<dbReference type="KEGG" id="cof:FOZ74_05005"/>
<protein>
    <recommendedName>
        <fullName evidence="9">TRAP transporter small permease protein</fullName>
    </recommendedName>
</protein>
<feature type="domain" description="Tripartite ATP-independent periplasmic transporters DctQ component" evidence="10">
    <location>
        <begin position="31"/>
        <end position="153"/>
    </location>
</feature>
<evidence type="ECO:0000256" key="7">
    <source>
        <dbReference type="ARBA" id="ARBA00023136"/>
    </source>
</evidence>
<dbReference type="InterPro" id="IPR055348">
    <property type="entry name" value="DctQ"/>
</dbReference>
<accession>A0A5B8RUE3</accession>
<dbReference type="EMBL" id="CP042344">
    <property type="protein sequence ID" value="QEA12438.1"/>
    <property type="molecule type" value="Genomic_DNA"/>
</dbReference>
<dbReference type="InterPro" id="IPR007387">
    <property type="entry name" value="TRAP_DctQ"/>
</dbReference>
<comment type="function">
    <text evidence="9">Part of the tripartite ATP-independent periplasmic (TRAP) transport system.</text>
</comment>
<evidence type="ECO:0000256" key="1">
    <source>
        <dbReference type="ARBA" id="ARBA00004429"/>
    </source>
</evidence>
<evidence type="ECO:0000256" key="5">
    <source>
        <dbReference type="ARBA" id="ARBA00022692"/>
    </source>
</evidence>
<evidence type="ECO:0000256" key="4">
    <source>
        <dbReference type="ARBA" id="ARBA00022519"/>
    </source>
</evidence>
<evidence type="ECO:0000259" key="10">
    <source>
        <dbReference type="Pfam" id="PF04290"/>
    </source>
</evidence>
<feature type="transmembrane region" description="Helical" evidence="9">
    <location>
        <begin position="53"/>
        <end position="70"/>
    </location>
</feature>
<keyword evidence="3" id="KW-1003">Cell membrane</keyword>
<dbReference type="PANTHER" id="PTHR35011">
    <property type="entry name" value="2,3-DIKETO-L-GULONATE TRAP TRANSPORTER SMALL PERMEASE PROTEIN YIAM"/>
    <property type="match status" value="1"/>
</dbReference>
<evidence type="ECO:0000256" key="8">
    <source>
        <dbReference type="ARBA" id="ARBA00038436"/>
    </source>
</evidence>
<comment type="subunit">
    <text evidence="9">The complex comprises the extracytoplasmic solute receptor protein and the two transmembrane proteins.</text>
</comment>
<gene>
    <name evidence="11" type="ORF">FOZ74_05005</name>
</gene>
<dbReference type="RefSeq" id="WP_146912034.1">
    <property type="nucleotide sequence ID" value="NZ_CP042344.1"/>
</dbReference>
<sequence>MKLHEALRRASDHANRLVEWLLLMIGVAFSLILFAQVVARYMGNSLSWSEEVGRYMLVATSFLGATVAYKRAEFIGLAGLGARFGPVVEGAIVRLLQLLTLACFGLITWFGVGYTLKAWEQTSSAVQMPMSLPISVLPVSAAIFLLHVLVDLTGPVKHAAST</sequence>
<proteinExistence type="inferred from homology"/>
<dbReference type="Proteomes" id="UP000321199">
    <property type="component" value="Chromosome"/>
</dbReference>
<comment type="similarity">
    <text evidence="8 9">Belongs to the TRAP transporter small permease family.</text>
</comment>
<name>A0A5B8RUE3_9BURK</name>
<evidence type="ECO:0000256" key="6">
    <source>
        <dbReference type="ARBA" id="ARBA00022989"/>
    </source>
</evidence>
<feature type="transmembrane region" description="Helical" evidence="9">
    <location>
        <begin position="91"/>
        <end position="112"/>
    </location>
</feature>
<organism evidence="11 12">
    <name type="scientific">Comamonas flocculans</name>
    <dbReference type="NCBI Taxonomy" id="2597701"/>
    <lineage>
        <taxon>Bacteria</taxon>
        <taxon>Pseudomonadati</taxon>
        <taxon>Pseudomonadota</taxon>
        <taxon>Betaproteobacteria</taxon>
        <taxon>Burkholderiales</taxon>
        <taxon>Comamonadaceae</taxon>
        <taxon>Comamonas</taxon>
    </lineage>
</organism>
<keyword evidence="12" id="KW-1185">Reference proteome</keyword>
<evidence type="ECO:0000256" key="3">
    <source>
        <dbReference type="ARBA" id="ARBA00022475"/>
    </source>
</evidence>
<evidence type="ECO:0000256" key="9">
    <source>
        <dbReference type="RuleBase" id="RU369079"/>
    </source>
</evidence>
<keyword evidence="5 9" id="KW-0812">Transmembrane</keyword>
<keyword evidence="7 9" id="KW-0472">Membrane</keyword>
<evidence type="ECO:0000256" key="2">
    <source>
        <dbReference type="ARBA" id="ARBA00022448"/>
    </source>
</evidence>
<keyword evidence="4 9" id="KW-0997">Cell inner membrane</keyword>
<keyword evidence="2 9" id="KW-0813">Transport</keyword>
<dbReference type="Pfam" id="PF04290">
    <property type="entry name" value="DctQ"/>
    <property type="match status" value="1"/>
</dbReference>
<feature type="transmembrane region" description="Helical" evidence="9">
    <location>
        <begin position="20"/>
        <end position="41"/>
    </location>
</feature>
<dbReference type="GO" id="GO:0022857">
    <property type="term" value="F:transmembrane transporter activity"/>
    <property type="evidence" value="ECO:0007669"/>
    <property type="project" value="UniProtKB-UniRule"/>
</dbReference>
<feature type="transmembrane region" description="Helical" evidence="9">
    <location>
        <begin position="132"/>
        <end position="150"/>
    </location>
</feature>
<dbReference type="OrthoDB" id="9815614at2"/>
<evidence type="ECO:0000313" key="12">
    <source>
        <dbReference type="Proteomes" id="UP000321199"/>
    </source>
</evidence>
<evidence type="ECO:0000313" key="11">
    <source>
        <dbReference type="EMBL" id="QEA12438.1"/>
    </source>
</evidence>
<reference evidence="11 12" key="1">
    <citation type="submission" date="2019-07" db="EMBL/GenBank/DDBJ databases">
        <title>Complete genome sequence of Comamonas sp. NLF 7-7 isolated from livestock.</title>
        <authorList>
            <person name="Kim D.H."/>
            <person name="Kim J.G."/>
        </authorList>
    </citation>
    <scope>NUCLEOTIDE SEQUENCE [LARGE SCALE GENOMIC DNA]</scope>
    <source>
        <strain evidence="11 12">NLF 7-7</strain>
    </source>
</reference>
<dbReference type="GO" id="GO:0015740">
    <property type="term" value="P:C4-dicarboxylate transport"/>
    <property type="evidence" value="ECO:0007669"/>
    <property type="project" value="TreeGrafter"/>
</dbReference>
<comment type="subcellular location">
    <subcellularLocation>
        <location evidence="1 9">Cell inner membrane</location>
        <topology evidence="1 9">Multi-pass membrane protein</topology>
    </subcellularLocation>
</comment>
<dbReference type="GO" id="GO:0005886">
    <property type="term" value="C:plasma membrane"/>
    <property type="evidence" value="ECO:0007669"/>
    <property type="project" value="UniProtKB-SubCell"/>
</dbReference>
<keyword evidence="6 9" id="KW-1133">Transmembrane helix</keyword>